<comment type="caution">
    <text evidence="2">The sequence shown here is derived from an EMBL/GenBank/DDBJ whole genome shotgun (WGS) entry which is preliminary data.</text>
</comment>
<dbReference type="RefSeq" id="WP_043397626.1">
    <property type="nucleotide sequence ID" value="NZ_JPMI01000131.1"/>
</dbReference>
<feature type="compositionally biased region" description="Low complexity" evidence="1">
    <location>
        <begin position="1"/>
        <end position="19"/>
    </location>
</feature>
<evidence type="ECO:0000313" key="2">
    <source>
        <dbReference type="EMBL" id="KFA91740.1"/>
    </source>
</evidence>
<evidence type="ECO:0000256" key="1">
    <source>
        <dbReference type="SAM" id="MobiDB-lite"/>
    </source>
</evidence>
<feature type="region of interest" description="Disordered" evidence="1">
    <location>
        <begin position="1"/>
        <end position="59"/>
    </location>
</feature>
<dbReference type="AlphaFoldDB" id="A0A084STF5"/>
<protein>
    <submittedName>
        <fullName evidence="2">Uncharacterized protein</fullName>
    </submittedName>
</protein>
<reference evidence="2 3" key="1">
    <citation type="submission" date="2014-07" db="EMBL/GenBank/DDBJ databases">
        <title>Draft Genome Sequence of Gephyronic Acid Producer, Cystobacter violaceus Strain Cb vi76.</title>
        <authorList>
            <person name="Stevens D.C."/>
            <person name="Young J."/>
            <person name="Carmichael R."/>
            <person name="Tan J."/>
            <person name="Taylor R.E."/>
        </authorList>
    </citation>
    <scope>NUCLEOTIDE SEQUENCE [LARGE SCALE GENOMIC DNA]</scope>
    <source>
        <strain evidence="2 3">Cb vi76</strain>
    </source>
</reference>
<proteinExistence type="predicted"/>
<evidence type="ECO:0000313" key="3">
    <source>
        <dbReference type="Proteomes" id="UP000028547"/>
    </source>
</evidence>
<name>A0A084STF5_9BACT</name>
<organism evidence="2 3">
    <name type="scientific">Archangium violaceum Cb vi76</name>
    <dbReference type="NCBI Taxonomy" id="1406225"/>
    <lineage>
        <taxon>Bacteria</taxon>
        <taxon>Pseudomonadati</taxon>
        <taxon>Myxococcota</taxon>
        <taxon>Myxococcia</taxon>
        <taxon>Myxococcales</taxon>
        <taxon>Cystobacterineae</taxon>
        <taxon>Archangiaceae</taxon>
        <taxon>Archangium</taxon>
    </lineage>
</organism>
<sequence>MAATDSSDGSNNSNTNNNNVHKMTQMDAVAEGKLILPPDTSARVAKPKKTYPPGPPGKVLIFRWTRTDERTGQIIRAHGRPFPMWVDP</sequence>
<dbReference type="EMBL" id="JPMI01000131">
    <property type="protein sequence ID" value="KFA91740.1"/>
    <property type="molecule type" value="Genomic_DNA"/>
</dbReference>
<gene>
    <name evidence="2" type="ORF">Q664_20130</name>
</gene>
<accession>A0A084STF5</accession>
<dbReference type="Proteomes" id="UP000028547">
    <property type="component" value="Unassembled WGS sequence"/>
</dbReference>